<dbReference type="Pfam" id="PF00575">
    <property type="entry name" value="S1"/>
    <property type="match status" value="1"/>
</dbReference>
<comment type="similarity">
    <text evidence="2">Belongs to the eukaryotic RPB7/RPC8 RNA polymerase subunit family.</text>
</comment>
<dbReference type="STRING" id="1664694.A0A0N0NRW2"/>
<evidence type="ECO:0000256" key="6">
    <source>
        <dbReference type="RuleBase" id="RU369086"/>
    </source>
</evidence>
<dbReference type="Gene3D" id="2.40.50.140">
    <property type="entry name" value="Nucleic acid-binding proteins"/>
    <property type="match status" value="1"/>
</dbReference>
<evidence type="ECO:0000259" key="7">
    <source>
        <dbReference type="Pfam" id="PF00575"/>
    </source>
</evidence>
<dbReference type="CDD" id="cd04329">
    <property type="entry name" value="RNAP_II_Rpb7_N"/>
    <property type="match status" value="1"/>
</dbReference>
<dbReference type="EMBL" id="LFJN01000002">
    <property type="protein sequence ID" value="KPI45299.1"/>
    <property type="molecule type" value="Genomic_DNA"/>
</dbReference>
<comment type="subcellular location">
    <subcellularLocation>
        <location evidence="1 6">Nucleus</location>
    </subcellularLocation>
</comment>
<dbReference type="GeneID" id="28734146"/>
<keyword evidence="3 6" id="KW-0240">DNA-directed RNA polymerase</keyword>
<dbReference type="SUPFAM" id="SSF88798">
    <property type="entry name" value="N-terminal, heterodimerisation domain of RBP7 (RpoE)"/>
    <property type="match status" value="1"/>
</dbReference>
<dbReference type="SUPFAM" id="SSF50249">
    <property type="entry name" value="Nucleic acid-binding proteins"/>
    <property type="match status" value="1"/>
</dbReference>
<keyword evidence="4 6" id="KW-0804">Transcription</keyword>
<dbReference type="GO" id="GO:0006367">
    <property type="term" value="P:transcription initiation at RNA polymerase II promoter"/>
    <property type="evidence" value="ECO:0007669"/>
    <property type="project" value="TreeGrafter"/>
</dbReference>
<dbReference type="InterPro" id="IPR012340">
    <property type="entry name" value="NA-bd_OB-fold"/>
</dbReference>
<name>A0A0N0NRW2_9EURO</name>
<evidence type="ECO:0000256" key="4">
    <source>
        <dbReference type="ARBA" id="ARBA00023163"/>
    </source>
</evidence>
<accession>A0A0N0NRW2</accession>
<feature type="domain" description="RNA polymerase Rpb7-like N-terminal" evidence="8">
    <location>
        <begin position="11"/>
        <end position="59"/>
    </location>
</feature>
<dbReference type="InterPro" id="IPR045113">
    <property type="entry name" value="Rpb7-like"/>
</dbReference>
<dbReference type="AlphaFoldDB" id="A0A0N0NRW2"/>
<dbReference type="OrthoDB" id="1162399at2759"/>
<keyword evidence="5 6" id="KW-0539">Nucleus</keyword>
<dbReference type="PANTHER" id="PTHR12709:SF4">
    <property type="entry name" value="DNA-DIRECTED RNA POLYMERASE II SUBUNIT RPB7"/>
    <property type="match status" value="1"/>
</dbReference>
<dbReference type="FunFam" id="2.40.50.140:FF:000043">
    <property type="entry name" value="DNA-directed RNA polymerase II subunit RPB7"/>
    <property type="match status" value="1"/>
</dbReference>
<dbReference type="VEuPathDB" id="FungiDB:AB675_2305"/>
<evidence type="ECO:0000256" key="5">
    <source>
        <dbReference type="ARBA" id="ARBA00023242"/>
    </source>
</evidence>
<keyword evidence="10" id="KW-1185">Reference proteome</keyword>
<dbReference type="GO" id="GO:0045948">
    <property type="term" value="P:positive regulation of translational initiation"/>
    <property type="evidence" value="ECO:0007669"/>
    <property type="project" value="TreeGrafter"/>
</dbReference>
<dbReference type="InterPro" id="IPR036898">
    <property type="entry name" value="RNA_pol_Rpb7-like_N_sf"/>
</dbReference>
<feature type="domain" description="S1 motif" evidence="7">
    <location>
        <begin position="77"/>
        <end position="154"/>
    </location>
</feature>
<evidence type="ECO:0000256" key="3">
    <source>
        <dbReference type="ARBA" id="ARBA00022478"/>
    </source>
</evidence>
<protein>
    <recommendedName>
        <fullName evidence="6">DNA-directed RNA polymerase subunit</fullName>
    </recommendedName>
</protein>
<dbReference type="GO" id="GO:0000932">
    <property type="term" value="C:P-body"/>
    <property type="evidence" value="ECO:0007669"/>
    <property type="project" value="TreeGrafter"/>
</dbReference>
<comment type="function">
    <text evidence="6">DNA-dependent RNA polymerase which catalyzes the transcription of DNA into RNA using the four ribonucleoside triphosphates as substrates.</text>
</comment>
<evidence type="ECO:0000256" key="2">
    <source>
        <dbReference type="ARBA" id="ARBA00009307"/>
    </source>
</evidence>
<dbReference type="FunFam" id="3.30.1490.120:FF:000001">
    <property type="entry name" value="DNA-directed RNA polymerase II subunit RPB7"/>
    <property type="match status" value="1"/>
</dbReference>
<proteinExistence type="inferred from homology"/>
<dbReference type="InterPro" id="IPR005576">
    <property type="entry name" value="Rpb7-like_N"/>
</dbReference>
<dbReference type="Proteomes" id="UP000038010">
    <property type="component" value="Unassembled WGS sequence"/>
</dbReference>
<organism evidence="9 10">
    <name type="scientific">Cyphellophora attinorum</name>
    <dbReference type="NCBI Taxonomy" id="1664694"/>
    <lineage>
        <taxon>Eukaryota</taxon>
        <taxon>Fungi</taxon>
        <taxon>Dikarya</taxon>
        <taxon>Ascomycota</taxon>
        <taxon>Pezizomycotina</taxon>
        <taxon>Eurotiomycetes</taxon>
        <taxon>Chaetothyriomycetidae</taxon>
        <taxon>Chaetothyriales</taxon>
        <taxon>Cyphellophoraceae</taxon>
        <taxon>Cyphellophora</taxon>
    </lineage>
</organism>
<reference evidence="9 10" key="1">
    <citation type="submission" date="2015-06" db="EMBL/GenBank/DDBJ databases">
        <title>Draft genome of the ant-associated black yeast Phialophora attae CBS 131958.</title>
        <authorList>
            <person name="Moreno L.F."/>
            <person name="Stielow B.J."/>
            <person name="de Hoog S."/>
            <person name="Vicente V.A."/>
            <person name="Weiss V.A."/>
            <person name="de Vries M."/>
            <person name="Cruz L.M."/>
            <person name="Souza E.M."/>
        </authorList>
    </citation>
    <scope>NUCLEOTIDE SEQUENCE [LARGE SCALE GENOMIC DNA]</scope>
    <source>
        <strain evidence="9 10">CBS 131958</strain>
    </source>
</reference>
<evidence type="ECO:0000259" key="8">
    <source>
        <dbReference type="Pfam" id="PF03876"/>
    </source>
</evidence>
<dbReference type="GO" id="GO:0003727">
    <property type="term" value="F:single-stranded RNA binding"/>
    <property type="evidence" value="ECO:0007669"/>
    <property type="project" value="TreeGrafter"/>
</dbReference>
<sequence length="167" mass="18779">MFFIRQLQREISIHPSFFGRDMEDRLKDELYSSMEGTCNGEYYIICVMDITNLSEGKVKLGRGEANFVIDYRAIVWKPFKGETVDCAVVNVKSQGLVCEVGPMNIFVSERQMAPDMKYNGTATPPNYSNNSGDTIEKGSAVRVQLMGLRSDVGSMFAIGKMKDNWFG</sequence>
<gene>
    <name evidence="9" type="ORF">AB675_2305</name>
</gene>
<dbReference type="GO" id="GO:0003697">
    <property type="term" value="F:single-stranded DNA binding"/>
    <property type="evidence" value="ECO:0007669"/>
    <property type="project" value="TreeGrafter"/>
</dbReference>
<comment type="caution">
    <text evidence="9">The sequence shown here is derived from an EMBL/GenBank/DDBJ whole genome shotgun (WGS) entry which is preliminary data.</text>
</comment>
<dbReference type="RefSeq" id="XP_018005262.1">
    <property type="nucleotide sequence ID" value="XM_018142266.1"/>
</dbReference>
<evidence type="ECO:0000313" key="9">
    <source>
        <dbReference type="EMBL" id="KPI45299.1"/>
    </source>
</evidence>
<dbReference type="Gene3D" id="3.30.1490.120">
    <property type="entry name" value="RNA polymerase Rpb7-like, N-terminal domain"/>
    <property type="match status" value="1"/>
</dbReference>
<dbReference type="InterPro" id="IPR003029">
    <property type="entry name" value="S1_domain"/>
</dbReference>
<dbReference type="PANTHER" id="PTHR12709">
    <property type="entry name" value="DNA-DIRECTED RNA POLYMERASE II, III"/>
    <property type="match status" value="1"/>
</dbReference>
<dbReference type="GO" id="GO:0060213">
    <property type="term" value="P:positive regulation of nuclear-transcribed mRNA poly(A) tail shortening"/>
    <property type="evidence" value="ECO:0007669"/>
    <property type="project" value="TreeGrafter"/>
</dbReference>
<evidence type="ECO:0000313" key="10">
    <source>
        <dbReference type="Proteomes" id="UP000038010"/>
    </source>
</evidence>
<dbReference type="GO" id="GO:0005665">
    <property type="term" value="C:RNA polymerase II, core complex"/>
    <property type="evidence" value="ECO:0007669"/>
    <property type="project" value="UniProtKB-ARBA"/>
</dbReference>
<dbReference type="GO" id="GO:0031369">
    <property type="term" value="F:translation initiation factor binding"/>
    <property type="evidence" value="ECO:0007669"/>
    <property type="project" value="TreeGrafter"/>
</dbReference>
<evidence type="ECO:0000256" key="1">
    <source>
        <dbReference type="ARBA" id="ARBA00004123"/>
    </source>
</evidence>
<dbReference type="Pfam" id="PF03876">
    <property type="entry name" value="SHS2_Rpb7-N"/>
    <property type="match status" value="1"/>
</dbReference>